<dbReference type="GO" id="GO:0031589">
    <property type="term" value="P:cell-substrate adhesion"/>
    <property type="evidence" value="ECO:0007669"/>
    <property type="project" value="TreeGrafter"/>
</dbReference>
<dbReference type="Pfam" id="PF00094">
    <property type="entry name" value="VWD"/>
    <property type="match status" value="2"/>
</dbReference>
<dbReference type="PANTHER" id="PTHR11339:SF361">
    <property type="entry name" value="VON WILLEBRAND FACTOR"/>
    <property type="match status" value="1"/>
</dbReference>
<dbReference type="InterPro" id="IPR036084">
    <property type="entry name" value="Ser_inhib-like_sf"/>
</dbReference>
<dbReference type="GO" id="GO:0005615">
    <property type="term" value="C:extracellular space"/>
    <property type="evidence" value="ECO:0007669"/>
    <property type="project" value="TreeGrafter"/>
</dbReference>
<dbReference type="InterPro" id="IPR050780">
    <property type="entry name" value="Mucin_vWF_Thrombospondin_sf"/>
</dbReference>
<dbReference type="GO" id="GO:0007596">
    <property type="term" value="P:blood coagulation"/>
    <property type="evidence" value="ECO:0007669"/>
    <property type="project" value="TreeGrafter"/>
</dbReference>
<dbReference type="Ensembl" id="ENSCCRT00000016588.2">
    <property type="protein sequence ID" value="ENSCCRP00000015183.2"/>
    <property type="gene ID" value="ENSCCRG00000008597.2"/>
</dbReference>
<proteinExistence type="predicted"/>
<protein>
    <recommendedName>
        <fullName evidence="6">VWFD domain-containing protein</fullName>
    </recommendedName>
</protein>
<evidence type="ECO:0000256" key="1">
    <source>
        <dbReference type="ARBA" id="ARBA00004498"/>
    </source>
</evidence>
<dbReference type="GeneTree" id="ENSGT00940000155810"/>
<sequence length="499" mass="55349">VLSVFTARLILQFLNGSGRCGLLSWQHIHTFDSVIYEFPGVCSYMLAGDCQHRSFSILGDCSHGKRKGVTLFLGEFFELHLSVDGTLSQGAERYKWQISYSKYKRKLHNCTPTCSTSCQNVNIQEVCKEELHRSEIFPMICAFLRLCAYCSCILLFKCADDQDAVCTRSITLRFQDLANQMVHLKHGGVVSVDGMDVQMPLINGALRIQTTVFSSVRLRYGDDLHLDWDGRGPVLLRVTYAGKMCGLCGNYNGNQGDDFLTVGGLVETRVEGFGNAWKMNADCDHVQLQPSDPLRFAEEACVLISYVKNCQCLCDAVHIYAAACTARGVLVNLRRHGHSGISHTCPDDQVYEVYEVCVIRRSLSLPDGDCSGFCEEGCFCPRGLFLSYAGECVPPEHCSCHHNEEIFEPNNMIGDHHSIVCESGSMQCTSNECVPPVGRRSISCPPPLQRFECESVRDAGIECAKTCQNLDLECVSQGCVSGCMCPPETLSVRVNTKKH</sequence>
<name>A0A8C1AAH3_CYPCA</name>
<evidence type="ECO:0000256" key="4">
    <source>
        <dbReference type="ARBA" id="ARBA00023157"/>
    </source>
</evidence>
<reference evidence="7" key="1">
    <citation type="submission" date="2025-08" db="UniProtKB">
        <authorList>
            <consortium name="Ensembl"/>
        </authorList>
    </citation>
    <scope>IDENTIFICATION</scope>
</reference>
<dbReference type="AlphaFoldDB" id="A0A8C1AAH3"/>
<organism evidence="7 8">
    <name type="scientific">Cyprinus carpio carpio</name>
    <dbReference type="NCBI Taxonomy" id="630221"/>
    <lineage>
        <taxon>Eukaryota</taxon>
        <taxon>Metazoa</taxon>
        <taxon>Chordata</taxon>
        <taxon>Craniata</taxon>
        <taxon>Vertebrata</taxon>
        <taxon>Euteleostomi</taxon>
        <taxon>Actinopterygii</taxon>
        <taxon>Neopterygii</taxon>
        <taxon>Teleostei</taxon>
        <taxon>Ostariophysi</taxon>
        <taxon>Cypriniformes</taxon>
        <taxon>Cyprinidae</taxon>
        <taxon>Cyprininae</taxon>
        <taxon>Cyprinus</taxon>
    </lineage>
</organism>
<keyword evidence="3" id="KW-0272">Extracellular matrix</keyword>
<dbReference type="Proteomes" id="UP001108240">
    <property type="component" value="Unplaced"/>
</dbReference>
<evidence type="ECO:0000256" key="2">
    <source>
        <dbReference type="ARBA" id="ARBA00022525"/>
    </source>
</evidence>
<keyword evidence="8" id="KW-1185">Reference proteome</keyword>
<dbReference type="PROSITE" id="PS51233">
    <property type="entry name" value="VWFD"/>
    <property type="match status" value="1"/>
</dbReference>
<evidence type="ECO:0000259" key="6">
    <source>
        <dbReference type="PROSITE" id="PS51233"/>
    </source>
</evidence>
<evidence type="ECO:0000313" key="7">
    <source>
        <dbReference type="Ensembl" id="ENSCCRP00000015183.2"/>
    </source>
</evidence>
<dbReference type="SMART" id="SM00216">
    <property type="entry name" value="VWD"/>
    <property type="match status" value="1"/>
</dbReference>
<dbReference type="PANTHER" id="PTHR11339">
    <property type="entry name" value="EXTRACELLULAR MATRIX GLYCOPROTEIN RELATED"/>
    <property type="match status" value="1"/>
</dbReference>
<evidence type="ECO:0000256" key="5">
    <source>
        <dbReference type="ARBA" id="ARBA00023180"/>
    </source>
</evidence>
<keyword evidence="5" id="KW-0325">Glycoprotein</keyword>
<evidence type="ECO:0000313" key="8">
    <source>
        <dbReference type="Proteomes" id="UP001108240"/>
    </source>
</evidence>
<evidence type="ECO:0000256" key="3">
    <source>
        <dbReference type="ARBA" id="ARBA00022530"/>
    </source>
</evidence>
<dbReference type="Pfam" id="PF01826">
    <property type="entry name" value="TIL"/>
    <property type="match status" value="1"/>
</dbReference>
<comment type="subcellular location">
    <subcellularLocation>
        <location evidence="1">Secreted</location>
        <location evidence="1">Extracellular space</location>
        <location evidence="1">Extracellular matrix</location>
    </subcellularLocation>
</comment>
<dbReference type="Gene3D" id="2.10.25.10">
    <property type="entry name" value="Laminin"/>
    <property type="match status" value="1"/>
</dbReference>
<accession>A0A8C1AAH3</accession>
<keyword evidence="4" id="KW-1015">Disulfide bond</keyword>
<dbReference type="InterPro" id="IPR002919">
    <property type="entry name" value="TIL_dom"/>
</dbReference>
<dbReference type="InterPro" id="IPR001846">
    <property type="entry name" value="VWF_type-D"/>
</dbReference>
<reference evidence="7" key="2">
    <citation type="submission" date="2025-09" db="UniProtKB">
        <authorList>
            <consortium name="Ensembl"/>
        </authorList>
    </citation>
    <scope>IDENTIFICATION</scope>
</reference>
<keyword evidence="2" id="KW-0964">Secreted</keyword>
<feature type="domain" description="VWFD" evidence="6">
    <location>
        <begin position="18"/>
        <end position="284"/>
    </location>
</feature>
<dbReference type="GO" id="GO:0031012">
    <property type="term" value="C:extracellular matrix"/>
    <property type="evidence" value="ECO:0007669"/>
    <property type="project" value="TreeGrafter"/>
</dbReference>
<dbReference type="CDD" id="cd19941">
    <property type="entry name" value="TIL"/>
    <property type="match status" value="1"/>
</dbReference>
<dbReference type="SUPFAM" id="SSF57567">
    <property type="entry name" value="Serine protease inhibitors"/>
    <property type="match status" value="2"/>
</dbReference>